<dbReference type="AlphaFoldDB" id="A0A1X7HE85"/>
<evidence type="ECO:0000256" key="1">
    <source>
        <dbReference type="SAM" id="Phobius"/>
    </source>
</evidence>
<sequence length="398" mass="43921">MGHLPRQTDFVDMGAIEQMRSKSSLPKNSNSMSYQIMNKIGESPMTRTTSKRKPNLIKRTIMVASATAVLGAAVIGTGFISPAMADSLKKVPMFGTLYEGTSEKSVQAAIQQGIVSEPNLSVTHDGITLSVADLLYDGDRLSFILDREGVDLPNTASPYIDEDSKIIGNPDSEYIKSRMVPEKDQKKGYIKTPTILANGQKVDFSEGSFGDYPMKDNAYSVELSKGLKLPDKFELTIQANVTGVKEAFEFKIPVSIDNKALVLKPKDATKSDGQFSYTVKEMKVSPVSTRLVLDSKGKVPTSPEQKGDYSASMVYYEIVDDQGNVLNPSRFEYFNSKPKTEYHIDQLFSPFNETPKTITIKPFTLTVNQKDWSVVGQGKNSVGDKTYLKDLELTIPVK</sequence>
<dbReference type="Pfam" id="PF13786">
    <property type="entry name" value="DUF4179"/>
    <property type="match status" value="1"/>
</dbReference>
<dbReference type="RefSeq" id="WP_208919452.1">
    <property type="nucleotide sequence ID" value="NZ_LT840184.1"/>
</dbReference>
<dbReference type="Proteomes" id="UP000192940">
    <property type="component" value="Chromosome I"/>
</dbReference>
<dbReference type="STRING" id="1313296.SAMN05661091_2499"/>
<evidence type="ECO:0000259" key="3">
    <source>
        <dbReference type="Pfam" id="PF18705"/>
    </source>
</evidence>
<feature type="domain" description="DUF4179" evidence="2">
    <location>
        <begin position="59"/>
        <end position="144"/>
    </location>
</feature>
<keyword evidence="1" id="KW-0812">Transmembrane</keyword>
<keyword evidence="5" id="KW-1185">Reference proteome</keyword>
<protein>
    <recommendedName>
        <fullName evidence="6">DUF4179 domain-containing protein</fullName>
    </recommendedName>
</protein>
<proteinExistence type="predicted"/>
<feature type="transmembrane region" description="Helical" evidence="1">
    <location>
        <begin position="61"/>
        <end position="80"/>
    </location>
</feature>
<dbReference type="EMBL" id="LT840184">
    <property type="protein sequence ID" value="SMF83983.1"/>
    <property type="molecule type" value="Genomic_DNA"/>
</dbReference>
<dbReference type="InterPro" id="IPR040680">
    <property type="entry name" value="DUF5643"/>
</dbReference>
<dbReference type="Gene3D" id="2.60.40.1630">
    <property type="entry name" value="bacillus anthracis domain"/>
    <property type="match status" value="1"/>
</dbReference>
<dbReference type="Gene3D" id="2.60.40.1640">
    <property type="entry name" value="Conserved domain protein"/>
    <property type="match status" value="1"/>
</dbReference>
<dbReference type="Pfam" id="PF18705">
    <property type="entry name" value="DUF5643"/>
    <property type="match status" value="1"/>
</dbReference>
<evidence type="ECO:0000313" key="4">
    <source>
        <dbReference type="EMBL" id="SMF83983.1"/>
    </source>
</evidence>
<keyword evidence="1" id="KW-1133">Transmembrane helix</keyword>
<accession>A0A1X7HE85</accession>
<keyword evidence="1" id="KW-0472">Membrane</keyword>
<reference evidence="4 5" key="1">
    <citation type="submission" date="2017-04" db="EMBL/GenBank/DDBJ databases">
        <authorList>
            <person name="Afonso C.L."/>
            <person name="Miller P.J."/>
            <person name="Scott M.A."/>
            <person name="Spackman E."/>
            <person name="Goraichik I."/>
            <person name="Dimitrov K.M."/>
            <person name="Suarez D.L."/>
            <person name="Swayne D.E."/>
        </authorList>
    </citation>
    <scope>NUCLEOTIDE SEQUENCE [LARGE SCALE GENOMIC DNA]</scope>
    <source>
        <strain evidence="4 5">N3/975</strain>
    </source>
</reference>
<evidence type="ECO:0008006" key="6">
    <source>
        <dbReference type="Google" id="ProtNLM"/>
    </source>
</evidence>
<dbReference type="InterPro" id="IPR025436">
    <property type="entry name" value="DUF4179"/>
</dbReference>
<organism evidence="4 5">
    <name type="scientific">Paenibacillus uliginis N3/975</name>
    <dbReference type="NCBI Taxonomy" id="1313296"/>
    <lineage>
        <taxon>Bacteria</taxon>
        <taxon>Bacillati</taxon>
        <taxon>Bacillota</taxon>
        <taxon>Bacilli</taxon>
        <taxon>Bacillales</taxon>
        <taxon>Paenibacillaceae</taxon>
        <taxon>Paenibacillus</taxon>
    </lineage>
</organism>
<feature type="domain" description="DUF5643" evidence="3">
    <location>
        <begin position="262"/>
        <end position="393"/>
    </location>
</feature>
<evidence type="ECO:0000313" key="5">
    <source>
        <dbReference type="Proteomes" id="UP000192940"/>
    </source>
</evidence>
<name>A0A1X7HE85_9BACL</name>
<evidence type="ECO:0000259" key="2">
    <source>
        <dbReference type="Pfam" id="PF13786"/>
    </source>
</evidence>
<gene>
    <name evidence="4" type="ORF">SAMN05661091_2499</name>
</gene>